<dbReference type="InterPro" id="IPR012675">
    <property type="entry name" value="Beta-grasp_dom_sf"/>
</dbReference>
<sequence length="70" mass="6981">MNALELKVNGAAEAVAAVTIADLIGAKGLDLTQKGIAVALNGAVVPRRAWGETRLAAGDAVEIITAKQGG</sequence>
<keyword evidence="2" id="KW-1185">Reference proteome</keyword>
<protein>
    <submittedName>
        <fullName evidence="1">Sulfur carrier protein</fullName>
    </submittedName>
</protein>
<organism evidence="1 2">
    <name type="scientific">Xanthobacter agilis</name>
    <dbReference type="NCBI Taxonomy" id="47492"/>
    <lineage>
        <taxon>Bacteria</taxon>
        <taxon>Pseudomonadati</taxon>
        <taxon>Pseudomonadota</taxon>
        <taxon>Alphaproteobacteria</taxon>
        <taxon>Hyphomicrobiales</taxon>
        <taxon>Xanthobacteraceae</taxon>
        <taxon>Xanthobacter</taxon>
    </lineage>
</organism>
<dbReference type="InterPro" id="IPR003749">
    <property type="entry name" value="ThiS/MoaD-like"/>
</dbReference>
<dbReference type="NCBIfam" id="TIGR01683">
    <property type="entry name" value="thiS"/>
    <property type="match status" value="1"/>
</dbReference>
<dbReference type="Proteomes" id="UP001241747">
    <property type="component" value="Unassembled WGS sequence"/>
</dbReference>
<dbReference type="SUPFAM" id="SSF54285">
    <property type="entry name" value="MoaD/ThiS"/>
    <property type="match status" value="1"/>
</dbReference>
<proteinExistence type="predicted"/>
<dbReference type="InterPro" id="IPR016155">
    <property type="entry name" value="Mopterin_synth/thiamin_S_b"/>
</dbReference>
<dbReference type="PANTHER" id="PTHR34472">
    <property type="entry name" value="SULFUR CARRIER PROTEIN THIS"/>
    <property type="match status" value="1"/>
</dbReference>
<dbReference type="PANTHER" id="PTHR34472:SF1">
    <property type="entry name" value="SULFUR CARRIER PROTEIN THIS"/>
    <property type="match status" value="1"/>
</dbReference>
<evidence type="ECO:0000313" key="2">
    <source>
        <dbReference type="Proteomes" id="UP001241747"/>
    </source>
</evidence>
<evidence type="ECO:0000313" key="1">
    <source>
        <dbReference type="EMBL" id="MDQ0504655.1"/>
    </source>
</evidence>
<comment type="caution">
    <text evidence="1">The sequence shown here is derived from an EMBL/GenBank/DDBJ whole genome shotgun (WGS) entry which is preliminary data.</text>
</comment>
<dbReference type="InterPro" id="IPR010035">
    <property type="entry name" value="Thi_S"/>
</dbReference>
<name>A0ABU0LBY2_XANAG</name>
<dbReference type="Pfam" id="PF02597">
    <property type="entry name" value="ThiS"/>
    <property type="match status" value="1"/>
</dbReference>
<dbReference type="EMBL" id="JAUSVY010000003">
    <property type="protein sequence ID" value="MDQ0504655.1"/>
    <property type="molecule type" value="Genomic_DNA"/>
</dbReference>
<accession>A0ABU0LBY2</accession>
<gene>
    <name evidence="1" type="ORF">QOZ94_001437</name>
</gene>
<dbReference type="RefSeq" id="WP_237347487.1">
    <property type="nucleotide sequence ID" value="NZ_JABWGX010000036.1"/>
</dbReference>
<dbReference type="Gene3D" id="3.10.20.30">
    <property type="match status" value="1"/>
</dbReference>
<reference evidence="1 2" key="1">
    <citation type="submission" date="2023-07" db="EMBL/GenBank/DDBJ databases">
        <title>Genomic Encyclopedia of Type Strains, Phase IV (KMG-IV): sequencing the most valuable type-strain genomes for metagenomic binning, comparative biology and taxonomic classification.</title>
        <authorList>
            <person name="Goeker M."/>
        </authorList>
    </citation>
    <scope>NUCLEOTIDE SEQUENCE [LARGE SCALE GENOMIC DNA]</scope>
    <source>
        <strain evidence="1 2">DSM 3770</strain>
    </source>
</reference>
<dbReference type="CDD" id="cd00565">
    <property type="entry name" value="Ubl_ThiS"/>
    <property type="match status" value="1"/>
</dbReference>